<feature type="domain" description="Fumarate lyase N-terminal" evidence="12">
    <location>
        <begin position="258"/>
        <end position="580"/>
    </location>
</feature>
<feature type="binding site" evidence="10">
    <location>
        <position position="108"/>
    </location>
    <ligand>
        <name>Zn(2+)</name>
        <dbReference type="ChEBI" id="CHEBI:29105"/>
    </ligand>
</feature>
<evidence type="ECO:0000256" key="6">
    <source>
        <dbReference type="ARBA" id="ARBA00023239"/>
    </source>
</evidence>
<reference evidence="14 15" key="1">
    <citation type="submission" date="2023-07" db="EMBL/GenBank/DDBJ databases">
        <title>Comparative genomics of wheat-associated soil bacteria to identify genetic determinants of phenazine resistance.</title>
        <authorList>
            <person name="Mouncey N."/>
        </authorList>
    </citation>
    <scope>NUCLEOTIDE SEQUENCE [LARGE SCALE GENOMIC DNA]</scope>
    <source>
        <strain evidence="14 15">W4I9-1</strain>
    </source>
</reference>
<comment type="catalytic activity">
    <reaction evidence="8">
        <text>hydrogencarbonate + H(+) = CO2 + H2O</text>
        <dbReference type="Rhea" id="RHEA:10748"/>
        <dbReference type="ChEBI" id="CHEBI:15377"/>
        <dbReference type="ChEBI" id="CHEBI:15378"/>
        <dbReference type="ChEBI" id="CHEBI:16526"/>
        <dbReference type="ChEBI" id="CHEBI:17544"/>
        <dbReference type="EC" id="4.2.1.1"/>
    </reaction>
</comment>
<dbReference type="PROSITE" id="PS00163">
    <property type="entry name" value="FUMARATE_LYASES"/>
    <property type="match status" value="1"/>
</dbReference>
<proteinExistence type="inferred from homology"/>
<dbReference type="NCBIfam" id="NF008909">
    <property type="entry name" value="PRK12273.1"/>
    <property type="match status" value="1"/>
</dbReference>
<evidence type="ECO:0000256" key="8">
    <source>
        <dbReference type="ARBA" id="ARBA00048348"/>
    </source>
</evidence>
<accession>A0AAW8EXM4</accession>
<evidence type="ECO:0000313" key="14">
    <source>
        <dbReference type="EMBL" id="MDQ0647619.1"/>
    </source>
</evidence>
<evidence type="ECO:0000256" key="3">
    <source>
        <dbReference type="ARBA" id="ARBA00022490"/>
    </source>
</evidence>
<dbReference type="PRINTS" id="PR00145">
    <property type="entry name" value="ARGSUCLYASE"/>
</dbReference>
<feature type="region of interest" description="Disordered" evidence="11">
    <location>
        <begin position="176"/>
        <end position="243"/>
    </location>
</feature>
<feature type="binding site" evidence="9">
    <location>
        <begin position="377"/>
        <end position="379"/>
    </location>
    <ligand>
        <name>substrate</name>
    </ligand>
</feature>
<evidence type="ECO:0000259" key="13">
    <source>
        <dbReference type="Pfam" id="PF10415"/>
    </source>
</evidence>
<dbReference type="Gene3D" id="1.10.40.30">
    <property type="entry name" value="Fumarase/aspartase (C-terminal domain)"/>
    <property type="match status" value="1"/>
</dbReference>
<dbReference type="InterPro" id="IPR024083">
    <property type="entry name" value="Fumarase/histidase_N"/>
</dbReference>
<dbReference type="Gene3D" id="1.20.200.10">
    <property type="entry name" value="Fumarase/aspartase (Central domain)"/>
    <property type="match status" value="1"/>
</dbReference>
<comment type="subunit">
    <text evidence="9">Homotetramer.</text>
</comment>
<feature type="domain" description="Fumarase C C-terminal" evidence="13">
    <location>
        <begin position="646"/>
        <end position="704"/>
    </location>
</feature>
<keyword evidence="4 9" id="KW-0816">Tricarboxylic acid cycle</keyword>
<dbReference type="InterPro" id="IPR015892">
    <property type="entry name" value="Carbonic_anhydrase_CS"/>
</dbReference>
<feature type="binding site" evidence="9">
    <location>
        <position position="425"/>
    </location>
    <ligand>
        <name>substrate</name>
    </ligand>
</feature>
<dbReference type="GO" id="GO:0005737">
    <property type="term" value="C:cytoplasm"/>
    <property type="evidence" value="ECO:0007669"/>
    <property type="project" value="UniProtKB-SubCell"/>
</dbReference>
<dbReference type="Pfam" id="PF10415">
    <property type="entry name" value="FumaraseC_C"/>
    <property type="match status" value="1"/>
</dbReference>
<dbReference type="Pfam" id="PF00484">
    <property type="entry name" value="Pro_CA"/>
    <property type="match status" value="1"/>
</dbReference>
<feature type="site" description="Important for catalytic activity" evidence="9">
    <location>
        <position position="569"/>
    </location>
</feature>
<dbReference type="InterPro" id="IPR020557">
    <property type="entry name" value="Fumarate_lyase_CS"/>
</dbReference>
<dbReference type="InterPro" id="IPR036874">
    <property type="entry name" value="Carbonic_anhydrase_sf"/>
</dbReference>
<evidence type="ECO:0000256" key="7">
    <source>
        <dbReference type="ARBA" id="ARBA00024993"/>
    </source>
</evidence>
<dbReference type="PANTHER" id="PTHR11444:SF22">
    <property type="entry name" value="FUMARATE HYDRATASE CLASS II"/>
    <property type="match status" value="1"/>
</dbReference>
<name>A0AAW8EXM4_9MICO</name>
<feature type="binding site" description="in site B" evidence="9">
    <location>
        <begin position="367"/>
        <end position="370"/>
    </location>
    <ligand>
        <name>substrate</name>
    </ligand>
</feature>
<dbReference type="InterPro" id="IPR005677">
    <property type="entry name" value="Fum_hydII"/>
</dbReference>
<evidence type="ECO:0000259" key="12">
    <source>
        <dbReference type="Pfam" id="PF00206"/>
    </source>
</evidence>
<dbReference type="GO" id="GO:0015976">
    <property type="term" value="P:carbon utilization"/>
    <property type="evidence" value="ECO:0007669"/>
    <property type="project" value="InterPro"/>
</dbReference>
<sequence>MTRTLTPAAAWKQMQEGNQRFVADAPAHPNQDVARRKTLAAAQNPVATLFGCSDSRLAAEIIFDLGLGDLFVVRNAGQVIGESIVASLEYAVAVLDVPLIVVLAHDSCGAVRAAIDGTAIDAAPLPPHIWKLIAPIVPAARKVLVENGGTTVADIDSELVGQEHLRNTVRDLLQSSELISGRRRRGPAGHRRRQLPPVRRHRRPRHHGRPRHHRPPIAPHTHPGERPRNQGGFGMTDTHQRSGDEAQYRIEHDTMGVVRVPVNALYGAQTQRAVENFPISGKGLESTQIAALARIKKAAALANKELGTLDGAIADAIAQAADQVAAGAHDGEFPVDTYQTGSGTSSNMNMNEVLATLATRILGASVHPNDHVNASQSSNDVFPTSVHIAVTQALIDTLIPALDHLAVALEAKAELWKDAVKSGRTHLMDATPVTLGQEFGGYARQIRLGIERVQSALPRVAEVPLGGTAVGTGINTPLGFPQKVIALLAAETELPITEAKDHFEAQANRDGLVEASGALRTIAVSLTKINNDLRWMGSGPNTGLGELHIPDLQPGSSIMPGKVNPVVPEAVLMVCARVIGNDATVAWAGASGSFELNVAIPVMGTALLESIRLLSNASRVLADKTIDGLQANLDRAAAFAGMSPSIVTPLNKLIGYEAAAKIAKHSVAKGITVRDAVIDLGYVERGELTLEQLDEKLDLLSMTHAG</sequence>
<dbReference type="Gene3D" id="3.40.1050.10">
    <property type="entry name" value="Carbonic anhydrase"/>
    <property type="match status" value="1"/>
</dbReference>
<keyword evidence="15" id="KW-1185">Reference proteome</keyword>
<dbReference type="FunFam" id="1.10.275.10:FF:000001">
    <property type="entry name" value="Fumarate hydratase, mitochondrial"/>
    <property type="match status" value="1"/>
</dbReference>
<evidence type="ECO:0000313" key="15">
    <source>
        <dbReference type="Proteomes" id="UP001244427"/>
    </source>
</evidence>
<dbReference type="SUPFAM" id="SSF48557">
    <property type="entry name" value="L-aspartase-like"/>
    <property type="match status" value="1"/>
</dbReference>
<comment type="miscellaneous">
    <text evidence="9">There are 2 substrate-binding sites: the catalytic A site, and the non-catalytic B site that may play a role in the transfer of substrate or product between the active site and the solvent. Alternatively, the B site may bind allosteric effectors.</text>
</comment>
<dbReference type="Proteomes" id="UP001244427">
    <property type="component" value="Unassembled WGS sequence"/>
</dbReference>
<evidence type="ECO:0000256" key="2">
    <source>
        <dbReference type="ARBA" id="ARBA00009084"/>
    </source>
</evidence>
<feature type="active site" description="Proton donor/acceptor" evidence="9">
    <location>
        <position position="426"/>
    </location>
</feature>
<dbReference type="GO" id="GO:0006106">
    <property type="term" value="P:fumarate metabolic process"/>
    <property type="evidence" value="ECO:0007669"/>
    <property type="project" value="InterPro"/>
</dbReference>
<comment type="similarity">
    <text evidence="2 9">Belongs to the class-II fumarase/aspartase family. Fumarase subfamily.</text>
</comment>
<dbReference type="GO" id="GO:0006099">
    <property type="term" value="P:tricarboxylic acid cycle"/>
    <property type="evidence" value="ECO:0007669"/>
    <property type="project" value="UniProtKB-UniRule"/>
</dbReference>
<dbReference type="InterPro" id="IPR022761">
    <property type="entry name" value="Fumarate_lyase_N"/>
</dbReference>
<protein>
    <recommendedName>
        <fullName evidence="9">Fumarate hydratase class II</fullName>
        <shortName evidence="9">Fumarase C</shortName>
        <ecNumber evidence="9">4.2.1.2</ecNumber>
    </recommendedName>
    <alternativeName>
        <fullName evidence="9">Aerobic fumarase</fullName>
    </alternativeName>
    <alternativeName>
        <fullName evidence="9">Iron-independent fumarase</fullName>
    </alternativeName>
</protein>
<comment type="similarity">
    <text evidence="1">Belongs to the beta-class carbonic anhydrase family.</text>
</comment>
<dbReference type="Gene3D" id="1.10.275.10">
    <property type="entry name" value="Fumarase/aspartase (N-terminal domain)"/>
    <property type="match status" value="1"/>
</dbReference>
<dbReference type="InterPro" id="IPR001765">
    <property type="entry name" value="Carbonic_anhydrase"/>
</dbReference>
<dbReference type="SMART" id="SM00947">
    <property type="entry name" value="Pro_CA"/>
    <property type="match status" value="1"/>
</dbReference>
<comment type="cofactor">
    <cofactor evidence="10">
        <name>Zn(2+)</name>
        <dbReference type="ChEBI" id="CHEBI:29105"/>
    </cofactor>
    <text evidence="10">Binds 1 zinc ion per subunit.</text>
</comment>
<comment type="catalytic activity">
    <reaction evidence="9">
        <text>(S)-malate = fumarate + H2O</text>
        <dbReference type="Rhea" id="RHEA:12460"/>
        <dbReference type="ChEBI" id="CHEBI:15377"/>
        <dbReference type="ChEBI" id="CHEBI:15589"/>
        <dbReference type="ChEBI" id="CHEBI:29806"/>
        <dbReference type="EC" id="4.2.1.2"/>
    </reaction>
</comment>
<keyword evidence="3 9" id="KW-0963">Cytoplasm</keyword>
<dbReference type="EC" id="4.2.1.2" evidence="9"/>
<evidence type="ECO:0000256" key="10">
    <source>
        <dbReference type="PIRSR" id="PIRSR601765-1"/>
    </source>
</evidence>
<dbReference type="FunFam" id="1.20.200.10:FF:000001">
    <property type="entry name" value="Fumarate hydratase, mitochondrial"/>
    <property type="match status" value="1"/>
</dbReference>
<organism evidence="14 15">
    <name type="scientific">Microbacterium natoriense</name>
    <dbReference type="NCBI Taxonomy" id="284570"/>
    <lineage>
        <taxon>Bacteria</taxon>
        <taxon>Bacillati</taxon>
        <taxon>Actinomycetota</taxon>
        <taxon>Actinomycetes</taxon>
        <taxon>Micrococcales</taxon>
        <taxon>Microbacteriaceae</taxon>
        <taxon>Microbacterium</taxon>
    </lineage>
</organism>
<feature type="binding site" evidence="9">
    <location>
        <position position="557"/>
    </location>
    <ligand>
        <name>substrate</name>
    </ligand>
</feature>
<keyword evidence="5 10" id="KW-0862">Zinc</keyword>
<dbReference type="AlphaFoldDB" id="A0AAW8EXM4"/>
<feature type="binding site" evidence="9">
    <location>
        <begin position="562"/>
        <end position="564"/>
    </location>
    <ligand>
        <name>substrate</name>
    </ligand>
</feature>
<feature type="binding site" evidence="10">
    <location>
        <position position="52"/>
    </location>
    <ligand>
        <name>Zn(2+)</name>
        <dbReference type="ChEBI" id="CHEBI:29105"/>
    </ligand>
</feature>
<dbReference type="GO" id="GO:0008270">
    <property type="term" value="F:zinc ion binding"/>
    <property type="evidence" value="ECO:0007669"/>
    <property type="project" value="InterPro"/>
</dbReference>
<dbReference type="PROSITE" id="PS00704">
    <property type="entry name" value="PROK_CO2_ANHYDRASE_1"/>
    <property type="match status" value="1"/>
</dbReference>
<comment type="function">
    <text evidence="9">Involved in the TCA cycle. Catalyzes the stereospecific interconversion of fumarate to L-malate.</text>
</comment>
<feature type="binding site" evidence="10">
    <location>
        <position position="105"/>
    </location>
    <ligand>
        <name>Zn(2+)</name>
        <dbReference type="ChEBI" id="CHEBI:29105"/>
    </ligand>
</feature>
<keyword evidence="10" id="KW-0479">Metal-binding</keyword>
<dbReference type="InterPro" id="IPR000362">
    <property type="entry name" value="Fumarate_lyase_fam"/>
</dbReference>
<comment type="pathway">
    <text evidence="9">Carbohydrate metabolism; tricarboxylic acid cycle; (S)-malate from fumarate: step 1/1.</text>
</comment>
<dbReference type="Pfam" id="PF00206">
    <property type="entry name" value="Lyase_1"/>
    <property type="match status" value="1"/>
</dbReference>
<evidence type="ECO:0000256" key="4">
    <source>
        <dbReference type="ARBA" id="ARBA00022532"/>
    </source>
</evidence>
<feature type="binding site" evidence="9">
    <location>
        <begin position="342"/>
        <end position="344"/>
    </location>
    <ligand>
        <name>substrate</name>
    </ligand>
</feature>
<dbReference type="HAMAP" id="MF_00743">
    <property type="entry name" value="FumaraseC"/>
    <property type="match status" value="1"/>
</dbReference>
<feature type="compositionally biased region" description="Basic residues" evidence="11">
    <location>
        <begin position="181"/>
        <end position="215"/>
    </location>
</feature>
<dbReference type="EMBL" id="JAUSXV010000001">
    <property type="protein sequence ID" value="MDQ0647619.1"/>
    <property type="molecule type" value="Genomic_DNA"/>
</dbReference>
<feature type="active site" evidence="9">
    <location>
        <position position="556"/>
    </location>
</feature>
<evidence type="ECO:0000256" key="1">
    <source>
        <dbReference type="ARBA" id="ARBA00006217"/>
    </source>
</evidence>
<dbReference type="SUPFAM" id="SSF53056">
    <property type="entry name" value="beta-carbonic anhydrase, cab"/>
    <property type="match status" value="1"/>
</dbReference>
<comment type="subcellular location">
    <subcellularLocation>
        <location evidence="9">Cytoplasm</location>
    </subcellularLocation>
</comment>
<evidence type="ECO:0000256" key="9">
    <source>
        <dbReference type="HAMAP-Rule" id="MF_00743"/>
    </source>
</evidence>
<evidence type="ECO:0000256" key="11">
    <source>
        <dbReference type="SAM" id="MobiDB-lite"/>
    </source>
</evidence>
<dbReference type="PANTHER" id="PTHR11444">
    <property type="entry name" value="ASPARTATEAMMONIA/ARGININOSUCCINATE/ADENYLOSUCCINATE LYASE"/>
    <property type="match status" value="1"/>
</dbReference>
<comment type="function">
    <text evidence="7">Catalyzes the reversible hydration of carbon dioxide to form bicarbonate.</text>
</comment>
<evidence type="ECO:0000256" key="5">
    <source>
        <dbReference type="ARBA" id="ARBA00022833"/>
    </source>
</evidence>
<keyword evidence="6 9" id="KW-0456">Lyase</keyword>
<dbReference type="InterPro" id="IPR008948">
    <property type="entry name" value="L-Aspartase-like"/>
</dbReference>
<dbReference type="GO" id="GO:0004089">
    <property type="term" value="F:carbonate dehydratase activity"/>
    <property type="evidence" value="ECO:0007669"/>
    <property type="project" value="UniProtKB-EC"/>
</dbReference>
<comment type="caution">
    <text evidence="14">The sequence shown here is derived from an EMBL/GenBank/DDBJ whole genome shotgun (WGS) entry which is preliminary data.</text>
</comment>
<feature type="binding site" evidence="10">
    <location>
        <position position="54"/>
    </location>
    <ligand>
        <name>Zn(2+)</name>
        <dbReference type="ChEBI" id="CHEBI:29105"/>
    </ligand>
</feature>
<dbReference type="InterPro" id="IPR018951">
    <property type="entry name" value="Fumarase_C_C"/>
</dbReference>
<gene>
    <name evidence="9" type="primary">fumC</name>
    <name evidence="14" type="ORF">QFZ53_001815</name>
</gene>
<dbReference type="PRINTS" id="PR00149">
    <property type="entry name" value="FUMRATELYASE"/>
</dbReference>
<dbReference type="GO" id="GO:0004333">
    <property type="term" value="F:fumarate hydratase activity"/>
    <property type="evidence" value="ECO:0007669"/>
    <property type="project" value="UniProtKB-UniRule"/>
</dbReference>